<dbReference type="PANTHER" id="PTHR34614:SF2">
    <property type="entry name" value="TRANSPOSASE IS4-LIKE DOMAIN-CONTAINING PROTEIN"/>
    <property type="match status" value="1"/>
</dbReference>
<dbReference type="AlphaFoldDB" id="A0AAE3VCN0"/>
<evidence type="ECO:0000313" key="3">
    <source>
        <dbReference type="EMBL" id="MDQ0288063.1"/>
    </source>
</evidence>
<evidence type="ECO:0000313" key="8">
    <source>
        <dbReference type="EMBL" id="MDQ0291417.1"/>
    </source>
</evidence>
<keyword evidence="9" id="KW-1185">Reference proteome</keyword>
<dbReference type="NCBIfam" id="NF033559">
    <property type="entry name" value="transpos_IS1634"/>
    <property type="match status" value="1"/>
</dbReference>
<dbReference type="Pfam" id="PF01609">
    <property type="entry name" value="DDE_Tnp_1"/>
    <property type="match status" value="1"/>
</dbReference>
<dbReference type="SUPFAM" id="SSF53098">
    <property type="entry name" value="Ribonuclease H-like"/>
    <property type="match status" value="1"/>
</dbReference>
<evidence type="ECO:0000313" key="9">
    <source>
        <dbReference type="Proteomes" id="UP001238163"/>
    </source>
</evidence>
<proteinExistence type="predicted"/>
<comment type="caution">
    <text evidence="3">The sequence shown here is derived from an EMBL/GenBank/DDBJ whole genome shotgun (WGS) entry which is preliminary data.</text>
</comment>
<evidence type="ECO:0000313" key="2">
    <source>
        <dbReference type="EMBL" id="MDQ0287902.1"/>
    </source>
</evidence>
<feature type="domain" description="Transposase IS4-like" evidence="1">
    <location>
        <begin position="201"/>
        <end position="476"/>
    </location>
</feature>
<dbReference type="InterPro" id="IPR047654">
    <property type="entry name" value="IS1634_transpos"/>
</dbReference>
<dbReference type="GO" id="GO:0006313">
    <property type="term" value="P:DNA transposition"/>
    <property type="evidence" value="ECO:0007669"/>
    <property type="project" value="InterPro"/>
</dbReference>
<dbReference type="EMBL" id="JAUSVL010000001">
    <property type="protein sequence ID" value="MDQ0290293.1"/>
    <property type="molecule type" value="Genomic_DNA"/>
</dbReference>
<dbReference type="EMBL" id="JAUSVL010000001">
    <property type="protein sequence ID" value="MDQ0291417.1"/>
    <property type="molecule type" value="Genomic_DNA"/>
</dbReference>
<reference evidence="3" key="1">
    <citation type="submission" date="2023-07" db="EMBL/GenBank/DDBJ databases">
        <title>Genomic Encyclopedia of Type Strains, Phase IV (KMG-IV): sequencing the most valuable type-strain genomes for metagenomic binning, comparative biology and taxonomic classification.</title>
        <authorList>
            <person name="Goeker M."/>
        </authorList>
    </citation>
    <scope>NUCLEOTIDE SEQUENCE</scope>
    <source>
        <strain evidence="3">DSM 24202</strain>
    </source>
</reference>
<sequence>MKYRVQQFKKTQHGKIYHYSWIGYSYRTAKGTPTFKRVASLAGLPPEAVKAISNSLSSNGESSDTNLKVEFLSAIPLGAEAVAHHFADELGILDALACLPERDRKVVLALILDRVVEAFPHSRKSLFENLPGSGLSRVCGLDDEDIKLEQMYYALDHLFPCQDTIEHYLFKRNHPNQSRMFLYDITSSYFEGNACPLEAFGYNRDHKQGKKQIVIGMLTDQAGCPVSVEVFEGNTSDQSTVMDRIDSMRKKFGIEEMVFIGDRGMLTRARRNDLTAREYEKIKYITALSRDEFTRFVEDDDHPLQLSLFDRTRLVQVSHDGINYVLSYNPELEERNCADRDRMLEKTEAVLKGIEASVQKGRLRQEKLIAKRLFSKFDKWKCARFFDVDYGEGRFSYRRKDELIESYRAMDGFYVFTTDILDISAEQTRDEYRGLQQVEQTFRTMKTTDIFMRPIRLWNPERVKAHIFVCMLAYMIIWKARHKLAEFTEPQGDLRVSLQTAWSKLGELQIGKIKLGDEVHEQLSQPEAQCRQLLKLAGLSASAISKSFLRG</sequence>
<evidence type="ECO:0000313" key="7">
    <source>
        <dbReference type="EMBL" id="MDQ0291288.1"/>
    </source>
</evidence>
<dbReference type="EMBL" id="JAUSVL010000001">
    <property type="protein sequence ID" value="MDQ0288584.1"/>
    <property type="molecule type" value="Genomic_DNA"/>
</dbReference>
<name>A0AAE3VCN0_9BACT</name>
<dbReference type="PANTHER" id="PTHR34614">
    <property type="match status" value="1"/>
</dbReference>
<evidence type="ECO:0000313" key="6">
    <source>
        <dbReference type="EMBL" id="MDQ0290293.1"/>
    </source>
</evidence>
<dbReference type="RefSeq" id="WP_307259061.1">
    <property type="nucleotide sequence ID" value="NZ_JAUSVL010000001.1"/>
</dbReference>
<evidence type="ECO:0000313" key="5">
    <source>
        <dbReference type="EMBL" id="MDQ0289938.1"/>
    </source>
</evidence>
<evidence type="ECO:0000313" key="4">
    <source>
        <dbReference type="EMBL" id="MDQ0288584.1"/>
    </source>
</evidence>
<dbReference type="InterPro" id="IPR012337">
    <property type="entry name" value="RNaseH-like_sf"/>
</dbReference>
<dbReference type="Proteomes" id="UP001238163">
    <property type="component" value="Unassembled WGS sequence"/>
</dbReference>
<dbReference type="InterPro" id="IPR002559">
    <property type="entry name" value="Transposase_11"/>
</dbReference>
<dbReference type="EMBL" id="JAUSVL010000001">
    <property type="protein sequence ID" value="MDQ0289938.1"/>
    <property type="molecule type" value="Genomic_DNA"/>
</dbReference>
<protein>
    <submittedName>
        <fullName evidence="3">Transposase</fullName>
    </submittedName>
</protein>
<dbReference type="EMBL" id="JAUSVL010000001">
    <property type="protein sequence ID" value="MDQ0291288.1"/>
    <property type="molecule type" value="Genomic_DNA"/>
</dbReference>
<dbReference type="GO" id="GO:0003677">
    <property type="term" value="F:DNA binding"/>
    <property type="evidence" value="ECO:0007669"/>
    <property type="project" value="InterPro"/>
</dbReference>
<accession>A0AAE3VCN0</accession>
<dbReference type="EMBL" id="JAUSVL010000001">
    <property type="protein sequence ID" value="MDQ0288063.1"/>
    <property type="molecule type" value="Genomic_DNA"/>
</dbReference>
<dbReference type="EMBL" id="JAUSVL010000001">
    <property type="protein sequence ID" value="MDQ0287902.1"/>
    <property type="molecule type" value="Genomic_DNA"/>
</dbReference>
<evidence type="ECO:0000259" key="1">
    <source>
        <dbReference type="Pfam" id="PF01609"/>
    </source>
</evidence>
<dbReference type="GO" id="GO:0004803">
    <property type="term" value="F:transposase activity"/>
    <property type="evidence" value="ECO:0007669"/>
    <property type="project" value="InterPro"/>
</dbReference>
<organism evidence="3 9">
    <name type="scientific">Oligosphaera ethanolica</name>
    <dbReference type="NCBI Taxonomy" id="760260"/>
    <lineage>
        <taxon>Bacteria</taxon>
        <taxon>Pseudomonadati</taxon>
        <taxon>Lentisphaerota</taxon>
        <taxon>Oligosphaeria</taxon>
        <taxon>Oligosphaerales</taxon>
        <taxon>Oligosphaeraceae</taxon>
        <taxon>Oligosphaera</taxon>
    </lineage>
</organism>
<gene>
    <name evidence="2" type="ORF">J3R75_000009</name>
    <name evidence="3" type="ORF">J3R75_000170</name>
    <name evidence="4" type="ORF">J3R75_000691</name>
    <name evidence="5" type="ORF">J3R75_002045</name>
    <name evidence="6" type="ORF">J3R75_002400</name>
    <name evidence="7" type="ORF">J3R75_003395</name>
    <name evidence="8" type="ORF">J3R75_003524</name>
</gene>